<accession>A0A1A0HE37</accession>
<dbReference type="AlphaFoldDB" id="A0A1A0HE37"/>
<protein>
    <recommendedName>
        <fullName evidence="6">Protein SIP5</fullName>
    </recommendedName>
</protein>
<feature type="region of interest" description="Disordered" evidence="3">
    <location>
        <begin position="23"/>
        <end position="55"/>
    </location>
</feature>
<reference evidence="4 5" key="1">
    <citation type="submission" date="2016-05" db="EMBL/GenBank/DDBJ databases">
        <title>Comparative genomics of biotechnologically important yeasts.</title>
        <authorList>
            <consortium name="DOE Joint Genome Institute"/>
            <person name="Riley R."/>
            <person name="Haridas S."/>
            <person name="Wolfe K.H."/>
            <person name="Lopes M.R."/>
            <person name="Hittinger C.T."/>
            <person name="Goker M."/>
            <person name="Salamov A."/>
            <person name="Wisecaver J."/>
            <person name="Long T.M."/>
            <person name="Aerts A.L."/>
            <person name="Barry K."/>
            <person name="Choi C."/>
            <person name="Clum A."/>
            <person name="Coughlan A.Y."/>
            <person name="Deshpande S."/>
            <person name="Douglass A.P."/>
            <person name="Hanson S.J."/>
            <person name="Klenk H.-P."/>
            <person name="LaButti K."/>
            <person name="Lapidus A."/>
            <person name="Lindquist E."/>
            <person name="Lipzen A."/>
            <person name="Meier-kolthoff J.P."/>
            <person name="Ohm R.A."/>
            <person name="Otillar R.P."/>
            <person name="Pangilinan J."/>
            <person name="Peng Y."/>
            <person name="Rokas A."/>
            <person name="Rosa C.A."/>
            <person name="Scheuner C."/>
            <person name="Sibirny A.A."/>
            <person name="Slot J.C."/>
            <person name="Stielow J.B."/>
            <person name="Sun H."/>
            <person name="Kurtzman C.P."/>
            <person name="Blackwell M."/>
            <person name="Grigoriev I.V."/>
            <person name="Jeffries T.W."/>
        </authorList>
    </citation>
    <scope>NUCLEOTIDE SEQUENCE [LARGE SCALE GENOMIC DNA]</scope>
    <source>
        <strain evidence="4 5">NRRL YB-4993</strain>
    </source>
</reference>
<name>A0A1A0HE37_9ASCO</name>
<dbReference type="GO" id="GO:0005737">
    <property type="term" value="C:cytoplasm"/>
    <property type="evidence" value="ECO:0007669"/>
    <property type="project" value="TreeGrafter"/>
</dbReference>
<proteinExistence type="inferred from homology"/>
<comment type="caution">
    <text evidence="4">The sequence shown here is derived from an EMBL/GenBank/DDBJ whole genome shotgun (WGS) entry which is preliminary data.</text>
</comment>
<sequence>MGNTPTKEARPRLSSLLSFGTGHSAVSGARNPRRHTMLSSQAASGKAGGKTEEKLRAKEQHAMALVVRFRDNADGGYLAPFGTYKLNLDFDTQVVRRLVLERRLAPFYTPLQDFDASWTDDELVALVRQSPLHALDAAYGDDDEPDDLEDHKIRRPLNLHKRQEQRKRLQEMLARVAEQQRQCESEYLDARTAAGAADAADPDLASRDLVLRLYRGAAECPICFLYFPCPLNYSRCCRQPICTECFVQIKRLDPHPPHDDAALPLPGELPHTLISEPAHCPYCAMTDFGVTYDPPGDVHVGRGAACKPSEYSEKSLIKSIPEDAEESVEFVDGADPQARAPPPASPRKPRRRSSVAAESDAVITTDAIRPEWELKLAAAKSRLARKAAAASAIHASNLIMNDEGSSSRSRAGHSPRYYMSLEDRMMEEAMKLLLLEEEERVARAQRLRGK</sequence>
<dbReference type="GeneID" id="30027517"/>
<evidence type="ECO:0008006" key="6">
    <source>
        <dbReference type="Google" id="ProtNLM"/>
    </source>
</evidence>
<dbReference type="RefSeq" id="XP_018712664.1">
    <property type="nucleotide sequence ID" value="XM_018854541.1"/>
</dbReference>
<evidence type="ECO:0000313" key="4">
    <source>
        <dbReference type="EMBL" id="OBA22168.1"/>
    </source>
</evidence>
<dbReference type="STRING" id="869754.A0A1A0HE37"/>
<dbReference type="InterPro" id="IPR039301">
    <property type="entry name" value="Sip5/DA2"/>
</dbReference>
<gene>
    <name evidence="4" type="ORF">METBIDRAFT_147877</name>
</gene>
<evidence type="ECO:0000256" key="1">
    <source>
        <dbReference type="ARBA" id="ARBA00010402"/>
    </source>
</evidence>
<dbReference type="PANTHER" id="PTHR31315">
    <property type="entry name" value="PROTEIN SIP5"/>
    <property type="match status" value="1"/>
</dbReference>
<keyword evidence="5" id="KW-1185">Reference proteome</keyword>
<dbReference type="Proteomes" id="UP000092555">
    <property type="component" value="Unassembled WGS sequence"/>
</dbReference>
<organism evidence="4 5">
    <name type="scientific">Metschnikowia bicuspidata var. bicuspidata NRRL YB-4993</name>
    <dbReference type="NCBI Taxonomy" id="869754"/>
    <lineage>
        <taxon>Eukaryota</taxon>
        <taxon>Fungi</taxon>
        <taxon>Dikarya</taxon>
        <taxon>Ascomycota</taxon>
        <taxon>Saccharomycotina</taxon>
        <taxon>Pichiomycetes</taxon>
        <taxon>Metschnikowiaceae</taxon>
        <taxon>Metschnikowia</taxon>
    </lineage>
</organism>
<dbReference type="CDD" id="cd24139">
    <property type="entry name" value="SIP5-like"/>
    <property type="match status" value="1"/>
</dbReference>
<comment type="similarity">
    <text evidence="1">Belongs to the SIP5 family.</text>
</comment>
<dbReference type="GO" id="GO:0042149">
    <property type="term" value="P:cellular response to glucose starvation"/>
    <property type="evidence" value="ECO:0007669"/>
    <property type="project" value="EnsemblFungi"/>
</dbReference>
<evidence type="ECO:0000313" key="5">
    <source>
        <dbReference type="Proteomes" id="UP000092555"/>
    </source>
</evidence>
<dbReference type="PANTHER" id="PTHR31315:SF1">
    <property type="entry name" value="PROTEIN SIP5"/>
    <property type="match status" value="1"/>
</dbReference>
<evidence type="ECO:0000256" key="2">
    <source>
        <dbReference type="SAM" id="Coils"/>
    </source>
</evidence>
<dbReference type="EMBL" id="LXTC01000002">
    <property type="protein sequence ID" value="OBA22168.1"/>
    <property type="molecule type" value="Genomic_DNA"/>
</dbReference>
<evidence type="ECO:0000256" key="3">
    <source>
        <dbReference type="SAM" id="MobiDB-lite"/>
    </source>
</evidence>
<feature type="region of interest" description="Disordered" evidence="3">
    <location>
        <begin position="325"/>
        <end position="360"/>
    </location>
</feature>
<dbReference type="OrthoDB" id="21471at2759"/>
<keyword evidence="2" id="KW-0175">Coiled coil</keyword>
<feature type="coiled-coil region" evidence="2">
    <location>
        <begin position="159"/>
        <end position="186"/>
    </location>
</feature>